<keyword evidence="2" id="KW-1185">Reference proteome</keyword>
<evidence type="ECO:0000313" key="2">
    <source>
        <dbReference type="Proteomes" id="UP001055072"/>
    </source>
</evidence>
<dbReference type="EMBL" id="MU274930">
    <property type="protein sequence ID" value="KAI0085523.1"/>
    <property type="molecule type" value="Genomic_DNA"/>
</dbReference>
<comment type="caution">
    <text evidence="1">The sequence shown here is derived from an EMBL/GenBank/DDBJ whole genome shotgun (WGS) entry which is preliminary data.</text>
</comment>
<dbReference type="Proteomes" id="UP001055072">
    <property type="component" value="Unassembled WGS sequence"/>
</dbReference>
<evidence type="ECO:0000313" key="1">
    <source>
        <dbReference type="EMBL" id="KAI0085523.1"/>
    </source>
</evidence>
<proteinExistence type="predicted"/>
<protein>
    <submittedName>
        <fullName evidence="1">Uncharacterized protein</fullName>
    </submittedName>
</protein>
<reference evidence="1" key="1">
    <citation type="journal article" date="2021" name="Environ. Microbiol.">
        <title>Gene family expansions and transcriptome signatures uncover fungal adaptations to wood decay.</title>
        <authorList>
            <person name="Hage H."/>
            <person name="Miyauchi S."/>
            <person name="Viragh M."/>
            <person name="Drula E."/>
            <person name="Min B."/>
            <person name="Chaduli D."/>
            <person name="Navarro D."/>
            <person name="Favel A."/>
            <person name="Norest M."/>
            <person name="Lesage-Meessen L."/>
            <person name="Balint B."/>
            <person name="Merenyi Z."/>
            <person name="de Eugenio L."/>
            <person name="Morin E."/>
            <person name="Martinez A.T."/>
            <person name="Baldrian P."/>
            <person name="Stursova M."/>
            <person name="Martinez M.J."/>
            <person name="Novotny C."/>
            <person name="Magnuson J.K."/>
            <person name="Spatafora J.W."/>
            <person name="Maurice S."/>
            <person name="Pangilinan J."/>
            <person name="Andreopoulos W."/>
            <person name="LaButti K."/>
            <person name="Hundley H."/>
            <person name="Na H."/>
            <person name="Kuo A."/>
            <person name="Barry K."/>
            <person name="Lipzen A."/>
            <person name="Henrissat B."/>
            <person name="Riley R."/>
            <person name="Ahrendt S."/>
            <person name="Nagy L.G."/>
            <person name="Grigoriev I.V."/>
            <person name="Martin F."/>
            <person name="Rosso M.N."/>
        </authorList>
    </citation>
    <scope>NUCLEOTIDE SEQUENCE</scope>
    <source>
        <strain evidence="1">CBS 384.51</strain>
    </source>
</reference>
<name>A0ACB8TU71_9APHY</name>
<gene>
    <name evidence="1" type="ORF">BDY19DRAFT_896486</name>
</gene>
<accession>A0ACB8TU71</accession>
<organism evidence="1 2">
    <name type="scientific">Irpex rosettiformis</name>
    <dbReference type="NCBI Taxonomy" id="378272"/>
    <lineage>
        <taxon>Eukaryota</taxon>
        <taxon>Fungi</taxon>
        <taxon>Dikarya</taxon>
        <taxon>Basidiomycota</taxon>
        <taxon>Agaricomycotina</taxon>
        <taxon>Agaricomycetes</taxon>
        <taxon>Polyporales</taxon>
        <taxon>Irpicaceae</taxon>
        <taxon>Irpex</taxon>
    </lineage>
</organism>
<sequence length="525" mass="59276">MSSTNTQSILARVPQEVLEHIAFFAATDRFLGPPSGILPLIVLNKAMNTALSVTTNPLLYARIFSYKYDVAPALRRMGYDALTAPAMAEELRRRSVALKRFRHRLDSKGEPTSRYISSQLWTAYLMIIESDGKNEQQLREYGNVSQWLKDYWFDPIGASGAMKTIHSDNLWPENSESISLALWLFWFLLKPEEYAHDDALFRQATGILKVIALGAHRYPACYPEWQDFLPQNVTFQPTTVRHFSTNLKVVAPAPASPAILAYLTLVNKLNISWEATNHMKLIFPPVSVDMSIRSSWEWEGDWARILSLSNPKSAVSDRPSGAFTPGSLEGVWEGIFTYTEFTSYAALLSGAPPSILQRSLVAQHRQTLKIQEWHLVEEEDEVVPTSRIQPLRPGNPCRGYIPDELKIHEVGDMLELTELGAKEPLVYRSWASMHRDGVCGKVLDTFLTGQGHSAWGQFSIIGRVRPCDGFISLSKEYNDGDRGKWLYRAYMVGNANGSLSGRWRDTLSPARIQGYEGTWVASRRR</sequence>